<evidence type="ECO:0000256" key="2">
    <source>
        <dbReference type="ARBA" id="ARBA00022630"/>
    </source>
</evidence>
<evidence type="ECO:0000313" key="10">
    <source>
        <dbReference type="Proteomes" id="UP000225433"/>
    </source>
</evidence>
<comment type="cofactor">
    <cofactor evidence="1">
        <name>FAD</name>
        <dbReference type="ChEBI" id="CHEBI:57692"/>
    </cofactor>
</comment>
<dbReference type="PRINTS" id="PR00420">
    <property type="entry name" value="RNGMNOXGNASE"/>
</dbReference>
<keyword evidence="2" id="KW-0285">Flavoprotein</keyword>
<name>A0A2G0Q0A1_XENHO</name>
<evidence type="ECO:0000313" key="7">
    <source>
        <dbReference type="EMBL" id="AOM42699.1"/>
    </source>
</evidence>
<dbReference type="EMBL" id="NJAI01000008">
    <property type="protein sequence ID" value="PHM52649.1"/>
    <property type="molecule type" value="Genomic_DNA"/>
</dbReference>
<dbReference type="EMBL" id="CP016176">
    <property type="protein sequence ID" value="AOM42699.1"/>
    <property type="molecule type" value="Genomic_DNA"/>
</dbReference>
<evidence type="ECO:0000259" key="6">
    <source>
        <dbReference type="Pfam" id="PF01494"/>
    </source>
</evidence>
<proteinExistence type="predicted"/>
<evidence type="ECO:0000256" key="3">
    <source>
        <dbReference type="ARBA" id="ARBA00022827"/>
    </source>
</evidence>
<reference evidence="7 9" key="1">
    <citation type="submission" date="2016-06" db="EMBL/GenBank/DDBJ databases">
        <title>Bacterial characters and pathogenicity of Xenorhabdus hominickii from an entomopathogenic nematode, Steinernema monticolum.</title>
        <authorList>
            <person name="Park Y."/>
            <person name="Kim Y."/>
        </authorList>
    </citation>
    <scope>NUCLEOTIDE SEQUENCE [LARGE SCALE GENOMIC DNA]</scope>
    <source>
        <strain evidence="7 9">ANU1</strain>
    </source>
</reference>
<keyword evidence="5" id="KW-0812">Transmembrane</keyword>
<dbReference type="PANTHER" id="PTHR46496">
    <property type="match status" value="1"/>
</dbReference>
<keyword evidence="3" id="KW-0274">FAD</keyword>
<dbReference type="InterPro" id="IPR036188">
    <property type="entry name" value="FAD/NAD-bd_sf"/>
</dbReference>
<dbReference type="STRING" id="351679.A9255_20435"/>
<dbReference type="RefSeq" id="WP_069318312.1">
    <property type="nucleotide sequence ID" value="NZ_CAWNQJ010000112.1"/>
</dbReference>
<dbReference type="SUPFAM" id="SSF51905">
    <property type="entry name" value="FAD/NAD(P)-binding domain"/>
    <property type="match status" value="1"/>
</dbReference>
<dbReference type="PANTHER" id="PTHR46496:SF1">
    <property type="entry name" value="ZEAXANTHIN EPOXIDASE, CHLOROPLASTIC"/>
    <property type="match status" value="1"/>
</dbReference>
<feature type="domain" description="FAD-binding" evidence="6">
    <location>
        <begin position="6"/>
        <end position="341"/>
    </location>
</feature>
<evidence type="ECO:0000256" key="4">
    <source>
        <dbReference type="ARBA" id="ARBA00023002"/>
    </source>
</evidence>
<keyword evidence="4" id="KW-0560">Oxidoreductase</keyword>
<feature type="transmembrane region" description="Helical" evidence="5">
    <location>
        <begin position="7"/>
        <end position="26"/>
    </location>
</feature>
<dbReference type="Proteomes" id="UP000225433">
    <property type="component" value="Unassembled WGS sequence"/>
</dbReference>
<evidence type="ECO:0000313" key="9">
    <source>
        <dbReference type="Proteomes" id="UP000094600"/>
    </source>
</evidence>
<gene>
    <name evidence="7" type="ORF">A9255_20435</name>
    <name evidence="8" type="ORF">Xhom_04317</name>
</gene>
<dbReference type="AlphaFoldDB" id="A0A2G0Q0A1"/>
<keyword evidence="5" id="KW-0472">Membrane</keyword>
<dbReference type="Pfam" id="PF01494">
    <property type="entry name" value="FAD_binding_3"/>
    <property type="match status" value="1"/>
</dbReference>
<evidence type="ECO:0000313" key="8">
    <source>
        <dbReference type="EMBL" id="PHM52649.1"/>
    </source>
</evidence>
<organism evidence="8 10">
    <name type="scientific">Xenorhabdus hominickii</name>
    <dbReference type="NCBI Taxonomy" id="351679"/>
    <lineage>
        <taxon>Bacteria</taxon>
        <taxon>Pseudomonadati</taxon>
        <taxon>Pseudomonadota</taxon>
        <taxon>Gammaproteobacteria</taxon>
        <taxon>Enterobacterales</taxon>
        <taxon>Morganellaceae</taxon>
        <taxon>Xenorhabdus</taxon>
    </lineage>
</organism>
<keyword evidence="5" id="KW-1133">Transmembrane helix</keyword>
<keyword evidence="9" id="KW-1185">Reference proteome</keyword>
<dbReference type="Gene3D" id="3.50.50.60">
    <property type="entry name" value="FAD/NAD(P)-binding domain"/>
    <property type="match status" value="1"/>
</dbReference>
<dbReference type="InterPro" id="IPR002938">
    <property type="entry name" value="FAD-bd"/>
</dbReference>
<evidence type="ECO:0000256" key="1">
    <source>
        <dbReference type="ARBA" id="ARBA00001974"/>
    </source>
</evidence>
<protein>
    <submittedName>
        <fullName evidence="7">Aromatic ring hydroxylase</fullName>
    </submittedName>
    <submittedName>
        <fullName evidence="8">Flavin-containing monooxygenase</fullName>
    </submittedName>
</protein>
<dbReference type="GO" id="GO:0071949">
    <property type="term" value="F:FAD binding"/>
    <property type="evidence" value="ECO:0007669"/>
    <property type="project" value="InterPro"/>
</dbReference>
<dbReference type="GO" id="GO:0004497">
    <property type="term" value="F:monooxygenase activity"/>
    <property type="evidence" value="ECO:0007669"/>
    <property type="project" value="UniProtKB-KW"/>
</dbReference>
<sequence>MNRPLKVIIIGAGIGGLTTAIVLRQFGYVVEVYEQATTLRTAGSGLSVMSNAIAALSSIGINLKLEHFGAPIKCFEIRNIRDRLIRKLPIPEISSSNGFDSVCISRKALQEALLQQLDKNVIHIGAKATNITERNDGISIHFADGRETHGDLLIGADGIYSFVRDYIQGNKSIRTADYIAWLAITRYQHPQITSGYVGHYWGTGKRIGLIDIGGGEVYWWGTANMHTEQAHKWQGNNRDILSYYKGWPDIVSDIILQTPSENIIAVPAQDRPFSSCWGKGRITLLGDAAHPMLTSLGQGAGMAIEDASVLGHVLRQQSDPVSALRQYEKIRIPRTEMLVNASRTLSEVEQDDRFFHCLKRNLSLQFVPTKTLKKGLDKSLVFSADGLDLDANTSLSSFRR</sequence>
<dbReference type="KEGG" id="xho:A9255_20435"/>
<accession>A0A2G0Q0A1</accession>
<dbReference type="OrthoDB" id="9782160at2"/>
<dbReference type="Proteomes" id="UP000094600">
    <property type="component" value="Chromosome"/>
</dbReference>
<reference evidence="8 10" key="2">
    <citation type="journal article" date="2017" name="Nat. Microbiol.">
        <title>Natural product diversity associated with the nematode symbionts Photorhabdus and Xenorhabdus.</title>
        <authorList>
            <person name="Tobias N.J."/>
            <person name="Wolff H."/>
            <person name="Djahanschiri B."/>
            <person name="Grundmann F."/>
            <person name="Kronenwerth M."/>
            <person name="Shi Y.M."/>
            <person name="Simonyi S."/>
            <person name="Grun P."/>
            <person name="Shapiro-Ilan D."/>
            <person name="Pidot S.J."/>
            <person name="Stinear T.P."/>
            <person name="Ebersberger I."/>
            <person name="Bode H.B."/>
        </authorList>
    </citation>
    <scope>NUCLEOTIDE SEQUENCE [LARGE SCALE GENOMIC DNA]</scope>
    <source>
        <strain evidence="8 10">DSM 17903</strain>
    </source>
</reference>
<keyword evidence="8" id="KW-0503">Monooxygenase</keyword>
<evidence type="ECO:0000256" key="5">
    <source>
        <dbReference type="SAM" id="Phobius"/>
    </source>
</evidence>